<dbReference type="Pfam" id="PF00400">
    <property type="entry name" value="WD40"/>
    <property type="match status" value="4"/>
</dbReference>
<dbReference type="PANTHER" id="PTHR22844">
    <property type="entry name" value="F-BOX AND WD40 DOMAIN PROTEIN"/>
    <property type="match status" value="1"/>
</dbReference>
<keyword evidence="4" id="KW-1185">Reference proteome</keyword>
<sequence>MANRNEGEALSSRSNKSRHSPNISSAIVRRIIQVREPLQPNGQQPITKPTLRDILSGRRIRIPCIPSPWTSRDLGGEDIFPTCHTLLSTYERKYGDVCCMVAGQDGLLYTGSCSQNIRVWKKGLPYGGFNNYEGPHYAILLGPEDHVFVACYDGRIRVWEKEDTEETQPPLYTHILSLPLMKDRMKEWFWRKLVRLERKFERLYWHSFPTTCMCLSEDERYLYSGSTDHCMKIWRLEDWKFIEAKLEYHTFGVSAVAAGCDCLVFSGSLDGSLIMWKRNEDTERKNPTHTCVQYLLTEESPVPVTALLLKYTEEAESGELYAGLWDGKVLVWKERNQWSHPEALSFHHEKVTCLARSPGPLVFSGSADGRICVWRRESSSGPHTLVTVLSAHHGPVNCIAAVEDWEENDDGPCRCILYSGGRDKRLKTWRITECTVDPTQRGR</sequence>
<reference evidence="3 4" key="1">
    <citation type="journal article" date="2022" name="Cell">
        <title>Repeat-based holocentromeres influence genome architecture and karyotype evolution.</title>
        <authorList>
            <person name="Hofstatter P.G."/>
            <person name="Thangavel G."/>
            <person name="Lux T."/>
            <person name="Neumann P."/>
            <person name="Vondrak T."/>
            <person name="Novak P."/>
            <person name="Zhang M."/>
            <person name="Costa L."/>
            <person name="Castellani M."/>
            <person name="Scott A."/>
            <person name="Toegelov H."/>
            <person name="Fuchs J."/>
            <person name="Mata-Sucre Y."/>
            <person name="Dias Y."/>
            <person name="Vanzela A.L.L."/>
            <person name="Huettel B."/>
            <person name="Almeida C.C.S."/>
            <person name="Simkova H."/>
            <person name="Souza G."/>
            <person name="Pedrosa-Harand A."/>
            <person name="Macas J."/>
            <person name="Mayer K.F.X."/>
            <person name="Houben A."/>
            <person name="Marques A."/>
        </authorList>
    </citation>
    <scope>NUCLEOTIDE SEQUENCE [LARGE SCALE GENOMIC DNA]</scope>
    <source>
        <strain evidence="3">RhyTen1mFocal</strain>
    </source>
</reference>
<accession>A0AAD6A390</accession>
<dbReference type="AlphaFoldDB" id="A0AAD6A390"/>
<dbReference type="SUPFAM" id="SSF50978">
    <property type="entry name" value="WD40 repeat-like"/>
    <property type="match status" value="1"/>
</dbReference>
<dbReference type="InterPro" id="IPR045182">
    <property type="entry name" value="JINGUBANG-like"/>
</dbReference>
<dbReference type="Proteomes" id="UP001210211">
    <property type="component" value="Unassembled WGS sequence"/>
</dbReference>
<gene>
    <name evidence="3" type="ORF">LUZ61_012533</name>
</gene>
<dbReference type="InterPro" id="IPR036322">
    <property type="entry name" value="WD40_repeat_dom_sf"/>
</dbReference>
<evidence type="ECO:0000256" key="1">
    <source>
        <dbReference type="PROSITE-ProRule" id="PRU00221"/>
    </source>
</evidence>
<dbReference type="InterPro" id="IPR015943">
    <property type="entry name" value="WD40/YVTN_repeat-like_dom_sf"/>
</dbReference>
<dbReference type="PROSITE" id="PS50082">
    <property type="entry name" value="WD_REPEATS_2"/>
    <property type="match status" value="2"/>
</dbReference>
<proteinExistence type="predicted"/>
<keyword evidence="1" id="KW-0853">WD repeat</keyword>
<evidence type="ECO:0000313" key="4">
    <source>
        <dbReference type="Proteomes" id="UP001210211"/>
    </source>
</evidence>
<dbReference type="PANTHER" id="PTHR22844:SF336">
    <property type="entry name" value="PROTEIN JINGUBANG"/>
    <property type="match status" value="1"/>
</dbReference>
<organism evidence="3 4">
    <name type="scientific">Rhynchospora tenuis</name>
    <dbReference type="NCBI Taxonomy" id="198213"/>
    <lineage>
        <taxon>Eukaryota</taxon>
        <taxon>Viridiplantae</taxon>
        <taxon>Streptophyta</taxon>
        <taxon>Embryophyta</taxon>
        <taxon>Tracheophyta</taxon>
        <taxon>Spermatophyta</taxon>
        <taxon>Magnoliopsida</taxon>
        <taxon>Liliopsida</taxon>
        <taxon>Poales</taxon>
        <taxon>Cyperaceae</taxon>
        <taxon>Cyperoideae</taxon>
        <taxon>Rhynchosporeae</taxon>
        <taxon>Rhynchospora</taxon>
    </lineage>
</organism>
<protein>
    <submittedName>
        <fullName evidence="3">Uncharacterized protein</fullName>
    </submittedName>
</protein>
<comment type="caution">
    <text evidence="3">The sequence shown here is derived from an EMBL/GenBank/DDBJ whole genome shotgun (WGS) entry which is preliminary data.</text>
</comment>
<evidence type="ECO:0000256" key="2">
    <source>
        <dbReference type="SAM" id="MobiDB-lite"/>
    </source>
</evidence>
<feature type="region of interest" description="Disordered" evidence="2">
    <location>
        <begin position="1"/>
        <end position="21"/>
    </location>
</feature>
<feature type="repeat" description="WD" evidence="1">
    <location>
        <begin position="203"/>
        <end position="244"/>
    </location>
</feature>
<dbReference type="SMART" id="SM00320">
    <property type="entry name" value="WD40"/>
    <property type="match status" value="6"/>
</dbReference>
<dbReference type="EMBL" id="JAMRDG010000001">
    <property type="protein sequence ID" value="KAJ3708828.1"/>
    <property type="molecule type" value="Genomic_DNA"/>
</dbReference>
<dbReference type="Gene3D" id="2.130.10.10">
    <property type="entry name" value="YVTN repeat-like/Quinoprotein amine dehydrogenase"/>
    <property type="match status" value="2"/>
</dbReference>
<name>A0AAD6A390_9POAL</name>
<feature type="repeat" description="WD" evidence="1">
    <location>
        <begin position="344"/>
        <end position="384"/>
    </location>
</feature>
<evidence type="ECO:0000313" key="3">
    <source>
        <dbReference type="EMBL" id="KAJ3708828.1"/>
    </source>
</evidence>
<dbReference type="InterPro" id="IPR001680">
    <property type="entry name" value="WD40_rpt"/>
</dbReference>